<evidence type="ECO:0000313" key="1">
    <source>
        <dbReference type="EMBL" id="KAI3757017.1"/>
    </source>
</evidence>
<proteinExistence type="predicted"/>
<gene>
    <name evidence="1" type="ORF">L6452_04550</name>
</gene>
<organism evidence="1 2">
    <name type="scientific">Arctium lappa</name>
    <name type="common">Greater burdock</name>
    <name type="synonym">Lappa major</name>
    <dbReference type="NCBI Taxonomy" id="4217"/>
    <lineage>
        <taxon>Eukaryota</taxon>
        <taxon>Viridiplantae</taxon>
        <taxon>Streptophyta</taxon>
        <taxon>Embryophyta</taxon>
        <taxon>Tracheophyta</taxon>
        <taxon>Spermatophyta</taxon>
        <taxon>Magnoliopsida</taxon>
        <taxon>eudicotyledons</taxon>
        <taxon>Gunneridae</taxon>
        <taxon>Pentapetalae</taxon>
        <taxon>asterids</taxon>
        <taxon>campanulids</taxon>
        <taxon>Asterales</taxon>
        <taxon>Asteraceae</taxon>
        <taxon>Carduoideae</taxon>
        <taxon>Cardueae</taxon>
        <taxon>Arctiinae</taxon>
        <taxon>Arctium</taxon>
    </lineage>
</organism>
<keyword evidence="2" id="KW-1185">Reference proteome</keyword>
<reference evidence="1 2" key="2">
    <citation type="journal article" date="2022" name="Mol. Ecol. Resour.">
        <title>The genomes of chicory, endive, great burdock and yacon provide insights into Asteraceae paleo-polyploidization history and plant inulin production.</title>
        <authorList>
            <person name="Fan W."/>
            <person name="Wang S."/>
            <person name="Wang H."/>
            <person name="Wang A."/>
            <person name="Jiang F."/>
            <person name="Liu H."/>
            <person name="Zhao H."/>
            <person name="Xu D."/>
            <person name="Zhang Y."/>
        </authorList>
    </citation>
    <scope>NUCLEOTIDE SEQUENCE [LARGE SCALE GENOMIC DNA]</scope>
    <source>
        <strain evidence="2">cv. Niubang</strain>
    </source>
</reference>
<dbReference type="Proteomes" id="UP001055879">
    <property type="component" value="Linkage Group LG02"/>
</dbReference>
<protein>
    <submittedName>
        <fullName evidence="1">Uncharacterized protein</fullName>
    </submittedName>
</protein>
<comment type="caution">
    <text evidence="1">The sequence shown here is derived from an EMBL/GenBank/DDBJ whole genome shotgun (WGS) entry which is preliminary data.</text>
</comment>
<name>A0ACB9EF02_ARCLA</name>
<dbReference type="EMBL" id="CM042048">
    <property type="protein sequence ID" value="KAI3757017.1"/>
    <property type="molecule type" value="Genomic_DNA"/>
</dbReference>
<sequence>MMEWLVVLFSGKVTRAYVVLGLKCSESLDRGLKDLRYLDKMASNIGEGSGLGEGLQEVTTELMDDFDPFYGDGIYLGLGEGMDVEEDENSEESIEEYENNLEAMKVDESDNMVEVLVDKGNMIDDVELGLRLIALSSFVNLGEIRIVISFLLISIASQEDLNHFLSLQLVRF</sequence>
<accession>A0ACB9EF02</accession>
<evidence type="ECO:0000313" key="2">
    <source>
        <dbReference type="Proteomes" id="UP001055879"/>
    </source>
</evidence>
<reference evidence="2" key="1">
    <citation type="journal article" date="2022" name="Mol. Ecol. Resour.">
        <title>The genomes of chicory, endive, great burdock and yacon provide insights into Asteraceae palaeo-polyploidization history and plant inulin production.</title>
        <authorList>
            <person name="Fan W."/>
            <person name="Wang S."/>
            <person name="Wang H."/>
            <person name="Wang A."/>
            <person name="Jiang F."/>
            <person name="Liu H."/>
            <person name="Zhao H."/>
            <person name="Xu D."/>
            <person name="Zhang Y."/>
        </authorList>
    </citation>
    <scope>NUCLEOTIDE SEQUENCE [LARGE SCALE GENOMIC DNA]</scope>
    <source>
        <strain evidence="2">cv. Niubang</strain>
    </source>
</reference>